<dbReference type="OrthoDB" id="9798454at2"/>
<dbReference type="PANTHER" id="PTHR10204:SF34">
    <property type="entry name" value="NAD(P)H DEHYDROGENASE [QUINONE] 1 ISOFORM 1"/>
    <property type="match status" value="1"/>
</dbReference>
<organism evidence="4 5">
    <name type="scientific">Celeribacter baekdonensis</name>
    <dbReference type="NCBI Taxonomy" id="875171"/>
    <lineage>
        <taxon>Bacteria</taxon>
        <taxon>Pseudomonadati</taxon>
        <taxon>Pseudomonadota</taxon>
        <taxon>Alphaproteobacteria</taxon>
        <taxon>Rhodobacterales</taxon>
        <taxon>Roseobacteraceae</taxon>
        <taxon>Celeribacter</taxon>
    </lineage>
</organism>
<evidence type="ECO:0000313" key="4">
    <source>
        <dbReference type="EMBL" id="AVW91102.1"/>
    </source>
</evidence>
<dbReference type="EMBL" id="CP028475">
    <property type="protein sequence ID" value="AVW91102.1"/>
    <property type="molecule type" value="Genomic_DNA"/>
</dbReference>
<evidence type="ECO:0000259" key="3">
    <source>
        <dbReference type="Pfam" id="PF02525"/>
    </source>
</evidence>
<comment type="similarity">
    <text evidence="1">Belongs to the NAD(P)H dehydrogenase (quinone) family.</text>
</comment>
<dbReference type="PANTHER" id="PTHR10204">
    <property type="entry name" value="NAD P H OXIDOREDUCTASE-RELATED"/>
    <property type="match status" value="1"/>
</dbReference>
<protein>
    <submittedName>
        <fullName evidence="4">NADPH:quinone reductase</fullName>
    </submittedName>
</protein>
<reference evidence="4 5" key="1">
    <citation type="submission" date="2018-03" db="EMBL/GenBank/DDBJ databases">
        <title>The Complete Genome of Celeribacter baekdonensis strain LH4, a Thiosulfate-Oxidizing Alphaproteobacterium Isolated from Gulf of Mexico Continental Slope Sediments.</title>
        <authorList>
            <person name="Flood B.E."/>
            <person name="Bailey J.V."/>
            <person name="Leprich D."/>
        </authorList>
    </citation>
    <scope>NUCLEOTIDE SEQUENCE [LARGE SCALE GENOMIC DNA]</scope>
    <source>
        <strain evidence="4 5">LH4</strain>
    </source>
</reference>
<dbReference type="AlphaFoldDB" id="A0A2R4M222"/>
<name>A0A2R4M222_9RHOB</name>
<evidence type="ECO:0000256" key="1">
    <source>
        <dbReference type="ARBA" id="ARBA00006252"/>
    </source>
</evidence>
<dbReference type="Pfam" id="PF02525">
    <property type="entry name" value="Flavodoxin_2"/>
    <property type="match status" value="1"/>
</dbReference>
<accession>A0A2R4M222</accession>
<dbReference type="Proteomes" id="UP000241447">
    <property type="component" value="Chromosome"/>
</dbReference>
<feature type="domain" description="Flavodoxin-like fold" evidence="3">
    <location>
        <begin position="1"/>
        <end position="198"/>
    </location>
</feature>
<dbReference type="InterPro" id="IPR003680">
    <property type="entry name" value="Flavodoxin_fold"/>
</dbReference>
<dbReference type="SUPFAM" id="SSF52218">
    <property type="entry name" value="Flavoproteins"/>
    <property type="match status" value="1"/>
</dbReference>
<proteinExistence type="inferred from homology"/>
<evidence type="ECO:0000256" key="2">
    <source>
        <dbReference type="ARBA" id="ARBA00023002"/>
    </source>
</evidence>
<dbReference type="InterPro" id="IPR029039">
    <property type="entry name" value="Flavoprotein-like_sf"/>
</dbReference>
<dbReference type="KEGG" id="cbak:DA792_08380"/>
<evidence type="ECO:0000313" key="5">
    <source>
        <dbReference type="Proteomes" id="UP000241447"/>
    </source>
</evidence>
<dbReference type="Gene3D" id="3.40.50.360">
    <property type="match status" value="1"/>
</dbReference>
<keyword evidence="2" id="KW-0560">Oxidoreductase</keyword>
<dbReference type="InterPro" id="IPR051545">
    <property type="entry name" value="NAD(P)H_dehydrogenase_qn"/>
</dbReference>
<dbReference type="GO" id="GO:0005829">
    <property type="term" value="C:cytosol"/>
    <property type="evidence" value="ECO:0007669"/>
    <property type="project" value="TreeGrafter"/>
</dbReference>
<gene>
    <name evidence="4" type="ORF">DA792_08380</name>
</gene>
<dbReference type="RefSeq" id="WP_107719555.1">
    <property type="nucleotide sequence ID" value="NZ_CP028475.1"/>
</dbReference>
<sequence length="204" mass="23278">MRVLVVFNHPYKGSFCNAILTSVLSGLATGGHEADLIHLDDDGFDPVMRAKDLKAFVLGSKDRDAAAGLIDPQAADYIRRAEQADHIIFIFPIWWELMPALTKGFIDKVVFPGFFYDYTPSNKGMINRMTQLKGVTMITTMNTPGIIYRLVFGNAIKKALLLGTFWKVGIKNRKWISFNYVKFVKPERREKWLSDIEARMRRLS</sequence>
<dbReference type="GO" id="GO:0003955">
    <property type="term" value="F:NAD(P)H dehydrogenase (quinone) activity"/>
    <property type="evidence" value="ECO:0007669"/>
    <property type="project" value="TreeGrafter"/>
</dbReference>